<dbReference type="Proteomes" id="UP000000763">
    <property type="component" value="Chromosome 3"/>
</dbReference>
<accession>Q10BL0</accession>
<sequence>MANKFSTKPHVFDGTDFAFWCDKMQSYIMAEYYDVWQKVAQPYEIPEQIDTVALKTEFNNNCKAHFSSLLNGLDMSIWEMKVTSIQESVDMSTLTLDSLYTKLKTHEMNILTRKVDSNSSALVSSLTSLNVGVSSSSSTVFALFNAMFDEQLKQFEEDLVLVSNRFFRAMNNVRNRKRGGPNRCFECGALDHLRSYCPKLGRSKKEDNGRVKEDEVDKKKMTKEKKKNCMQMLIQELIRVFDESEDEDESKGKQVVDLAFIACNANSDVDESDSDSEEKLSYDQLERAAYKFAEKL</sequence>
<dbReference type="EMBL" id="AC135594">
    <property type="protein sequence ID" value="AAR89855.1"/>
    <property type="molecule type" value="Genomic_DNA"/>
</dbReference>
<evidence type="ECO:0008006" key="3">
    <source>
        <dbReference type="Google" id="ProtNLM"/>
    </source>
</evidence>
<reference evidence="2" key="2">
    <citation type="journal article" date="2008" name="Nucleic Acids Res.">
        <title>The rice annotation project database (RAP-DB): 2008 update.</title>
        <authorList>
            <consortium name="The rice annotation project (RAP)"/>
        </authorList>
    </citation>
    <scope>GENOME REANNOTATION</scope>
    <source>
        <strain evidence="2">cv. Nipponbare</strain>
    </source>
</reference>
<organism evidence="1 2">
    <name type="scientific">Oryza sativa subsp. japonica</name>
    <name type="common">Rice</name>
    <dbReference type="NCBI Taxonomy" id="39947"/>
    <lineage>
        <taxon>Eukaryota</taxon>
        <taxon>Viridiplantae</taxon>
        <taxon>Streptophyta</taxon>
        <taxon>Embryophyta</taxon>
        <taxon>Tracheophyta</taxon>
        <taxon>Spermatophyta</taxon>
        <taxon>Magnoliopsida</taxon>
        <taxon>Liliopsida</taxon>
        <taxon>Poales</taxon>
        <taxon>Poaceae</taxon>
        <taxon>BOP clade</taxon>
        <taxon>Oryzoideae</taxon>
        <taxon>Oryzeae</taxon>
        <taxon>Oryzinae</taxon>
        <taxon>Oryza</taxon>
        <taxon>Oryza sativa</taxon>
    </lineage>
</organism>
<dbReference type="GO" id="GO:0008270">
    <property type="term" value="F:zinc ion binding"/>
    <property type="evidence" value="ECO:0007669"/>
    <property type="project" value="InterPro"/>
</dbReference>
<dbReference type="InterPro" id="IPR036875">
    <property type="entry name" value="Znf_CCHC_sf"/>
</dbReference>
<name>Q10BL0_ORYSJ</name>
<dbReference type="AlphaFoldDB" id="Q10BL0"/>
<gene>
    <name evidence="1" type="ORF">OSJNBa0024F18.13</name>
</gene>
<evidence type="ECO:0000313" key="2">
    <source>
        <dbReference type="Proteomes" id="UP000000763"/>
    </source>
</evidence>
<reference evidence="2" key="1">
    <citation type="journal article" date="2005" name="Nature">
        <title>The map-based sequence of the rice genome.</title>
        <authorList>
            <consortium name="International rice genome sequencing project (IRGSP)"/>
            <person name="Matsumoto T."/>
            <person name="Wu J."/>
            <person name="Kanamori H."/>
            <person name="Katayose Y."/>
            <person name="Fujisawa M."/>
            <person name="Namiki N."/>
            <person name="Mizuno H."/>
            <person name="Yamamoto K."/>
            <person name="Antonio B.A."/>
            <person name="Baba T."/>
            <person name="Sakata K."/>
            <person name="Nagamura Y."/>
            <person name="Aoki H."/>
            <person name="Arikawa K."/>
            <person name="Arita K."/>
            <person name="Bito T."/>
            <person name="Chiden Y."/>
            <person name="Fujitsuka N."/>
            <person name="Fukunaka R."/>
            <person name="Hamada M."/>
            <person name="Harada C."/>
            <person name="Hayashi A."/>
            <person name="Hijishita S."/>
            <person name="Honda M."/>
            <person name="Hosokawa S."/>
            <person name="Ichikawa Y."/>
            <person name="Idonuma A."/>
            <person name="Iijima M."/>
            <person name="Ikeda M."/>
            <person name="Ikeno M."/>
            <person name="Ito K."/>
            <person name="Ito S."/>
            <person name="Ito T."/>
            <person name="Ito Y."/>
            <person name="Ito Y."/>
            <person name="Iwabuchi A."/>
            <person name="Kamiya K."/>
            <person name="Karasawa W."/>
            <person name="Kurita K."/>
            <person name="Katagiri S."/>
            <person name="Kikuta A."/>
            <person name="Kobayashi H."/>
            <person name="Kobayashi N."/>
            <person name="Machita K."/>
            <person name="Maehara T."/>
            <person name="Masukawa M."/>
            <person name="Mizubayashi T."/>
            <person name="Mukai Y."/>
            <person name="Nagasaki H."/>
            <person name="Nagata Y."/>
            <person name="Naito S."/>
            <person name="Nakashima M."/>
            <person name="Nakama Y."/>
            <person name="Nakamichi Y."/>
            <person name="Nakamura M."/>
            <person name="Meguro A."/>
            <person name="Negishi M."/>
            <person name="Ohta I."/>
            <person name="Ohta T."/>
            <person name="Okamoto M."/>
            <person name="Ono N."/>
            <person name="Saji S."/>
            <person name="Sakaguchi M."/>
            <person name="Sakai K."/>
            <person name="Shibata M."/>
            <person name="Shimokawa T."/>
            <person name="Song J."/>
            <person name="Takazaki Y."/>
            <person name="Terasawa K."/>
            <person name="Tsugane M."/>
            <person name="Tsuji K."/>
            <person name="Ueda S."/>
            <person name="Waki K."/>
            <person name="Yamagata H."/>
            <person name="Yamamoto M."/>
            <person name="Yamamoto S."/>
            <person name="Yamane H."/>
            <person name="Yoshiki S."/>
            <person name="Yoshihara R."/>
            <person name="Yukawa K."/>
            <person name="Zhong H."/>
            <person name="Yano M."/>
            <person name="Yuan Q."/>
            <person name="Ouyang S."/>
            <person name="Liu J."/>
            <person name="Jones K.M."/>
            <person name="Gansberger K."/>
            <person name="Moffat K."/>
            <person name="Hill J."/>
            <person name="Bera J."/>
            <person name="Fadrosh D."/>
            <person name="Jin S."/>
            <person name="Johri S."/>
            <person name="Kim M."/>
            <person name="Overton L."/>
            <person name="Reardon M."/>
            <person name="Tsitrin T."/>
            <person name="Vuong H."/>
            <person name="Weaver B."/>
            <person name="Ciecko A."/>
            <person name="Tallon L."/>
            <person name="Jackson J."/>
            <person name="Pai G."/>
            <person name="Aken S.V."/>
            <person name="Utterback T."/>
            <person name="Reidmuller S."/>
            <person name="Feldblyum T."/>
            <person name="Hsiao J."/>
            <person name="Zismann V."/>
            <person name="Iobst S."/>
            <person name="de Vazeille A.R."/>
            <person name="Buell C.R."/>
            <person name="Ying K."/>
            <person name="Li Y."/>
            <person name="Lu T."/>
            <person name="Huang Y."/>
            <person name="Zhao Q."/>
            <person name="Feng Q."/>
            <person name="Zhang L."/>
            <person name="Zhu J."/>
            <person name="Weng Q."/>
            <person name="Mu J."/>
            <person name="Lu Y."/>
            <person name="Fan D."/>
            <person name="Liu Y."/>
            <person name="Guan J."/>
            <person name="Zhang Y."/>
            <person name="Yu S."/>
            <person name="Liu X."/>
            <person name="Zhang Y."/>
            <person name="Hong G."/>
            <person name="Han B."/>
            <person name="Choisne N."/>
            <person name="Demange N."/>
            <person name="Orjeda G."/>
            <person name="Samain S."/>
            <person name="Cattolico L."/>
            <person name="Pelletier E."/>
            <person name="Couloux A."/>
            <person name="Segurens B."/>
            <person name="Wincker P."/>
            <person name="D'Hont A."/>
            <person name="Scarpelli C."/>
            <person name="Weissenbach J."/>
            <person name="Salanoubat M."/>
            <person name="Quetier F."/>
            <person name="Yu Y."/>
            <person name="Kim H.R."/>
            <person name="Rambo T."/>
            <person name="Currie J."/>
            <person name="Collura K."/>
            <person name="Luo M."/>
            <person name="Yang T."/>
            <person name="Ammiraju J.S.S."/>
            <person name="Engler F."/>
            <person name="Soderlund C."/>
            <person name="Wing R.A."/>
            <person name="Palmer L.E."/>
            <person name="de la Bastide M."/>
            <person name="Spiegel L."/>
            <person name="Nascimento L."/>
            <person name="Zutavern T."/>
            <person name="O'Shaughnessy A."/>
            <person name="Dike S."/>
            <person name="Dedhia N."/>
            <person name="Preston R."/>
            <person name="Balija V."/>
            <person name="McCombie W.R."/>
            <person name="Chow T."/>
            <person name="Chen H."/>
            <person name="Chung M."/>
            <person name="Chen C."/>
            <person name="Shaw J."/>
            <person name="Wu H."/>
            <person name="Hsiao K."/>
            <person name="Chao Y."/>
            <person name="Chu M."/>
            <person name="Cheng C."/>
            <person name="Hour A."/>
            <person name="Lee P."/>
            <person name="Lin S."/>
            <person name="Lin Y."/>
            <person name="Liou J."/>
            <person name="Liu S."/>
            <person name="Hsing Y."/>
            <person name="Raghuvanshi S."/>
            <person name="Mohanty A."/>
            <person name="Bharti A.K."/>
            <person name="Gaur A."/>
            <person name="Gupta V."/>
            <person name="Kumar D."/>
            <person name="Ravi V."/>
            <person name="Vij S."/>
            <person name="Kapur A."/>
            <person name="Khurana P."/>
            <person name="Khurana P."/>
            <person name="Khurana J.P."/>
            <person name="Tyagi A.K."/>
            <person name="Gaikwad K."/>
            <person name="Singh A."/>
            <person name="Dalal V."/>
            <person name="Srivastava S."/>
            <person name="Dixit A."/>
            <person name="Pal A.K."/>
            <person name="Ghazi I.A."/>
            <person name="Yadav M."/>
            <person name="Pandit A."/>
            <person name="Bhargava A."/>
            <person name="Sureshbabu K."/>
            <person name="Batra K."/>
            <person name="Sharma T.R."/>
            <person name="Mohapatra T."/>
            <person name="Singh N.K."/>
            <person name="Messing J."/>
            <person name="Nelson A.B."/>
            <person name="Fuks G."/>
            <person name="Kavchok S."/>
            <person name="Keizer G."/>
            <person name="Linton E."/>
            <person name="Llaca V."/>
            <person name="Song R."/>
            <person name="Tanyolac B."/>
            <person name="Young S."/>
            <person name="Ho-Il K."/>
            <person name="Hahn J.H."/>
            <person name="Sangsakoo G."/>
            <person name="Vanavichit A."/>
            <person name="de Mattos Luiz.A.T."/>
            <person name="Zimmer P.D."/>
            <person name="Malone G."/>
            <person name="Dellagostin O."/>
            <person name="de Oliveira A.C."/>
            <person name="Bevan M."/>
            <person name="Bancroft I."/>
            <person name="Minx P."/>
            <person name="Cordum H."/>
            <person name="Wilson R."/>
            <person name="Cheng Z."/>
            <person name="Jin W."/>
            <person name="Jiang J."/>
            <person name="Leong S.A."/>
            <person name="Iwama H."/>
            <person name="Gojobori T."/>
            <person name="Itoh T."/>
            <person name="Niimura Y."/>
            <person name="Fujii Y."/>
            <person name="Habara T."/>
            <person name="Sakai H."/>
            <person name="Sato Y."/>
            <person name="Wilson G."/>
            <person name="Kumar K."/>
            <person name="McCouch S."/>
            <person name="Juretic N."/>
            <person name="Hoen D."/>
            <person name="Wright S."/>
            <person name="Bruskiewich R."/>
            <person name="Bureau T."/>
            <person name="Miyao A."/>
            <person name="Hirochika H."/>
            <person name="Nishikawa T."/>
            <person name="Kadowaki K."/>
            <person name="Sugiura M."/>
            <person name="Burr B."/>
            <person name="Sasaki T."/>
        </authorList>
    </citation>
    <scope>NUCLEOTIDE SEQUENCE [LARGE SCALE GENOMIC DNA]</scope>
    <source>
        <strain evidence="2">cv. Nipponbare</strain>
    </source>
</reference>
<dbReference type="GO" id="GO:0003676">
    <property type="term" value="F:nucleic acid binding"/>
    <property type="evidence" value="ECO:0007669"/>
    <property type="project" value="InterPro"/>
</dbReference>
<protein>
    <recommendedName>
        <fullName evidence="3">CCHC-type domain-containing protein</fullName>
    </recommendedName>
</protein>
<dbReference type="SUPFAM" id="SSF57756">
    <property type="entry name" value="Retrovirus zinc finger-like domains"/>
    <property type="match status" value="1"/>
</dbReference>
<evidence type="ECO:0000313" key="1">
    <source>
        <dbReference type="EMBL" id="AAR89855.1"/>
    </source>
</evidence>
<proteinExistence type="predicted"/>